<dbReference type="EMBL" id="NNRK01000026">
    <property type="protein sequence ID" value="OYR14212.1"/>
    <property type="molecule type" value="Genomic_DNA"/>
</dbReference>
<dbReference type="eggNOG" id="ENOG502ZWI7">
    <property type="taxonomic scope" value="Bacteria"/>
</dbReference>
<dbReference type="AlphaFoldDB" id="A0A256FH75"/>
<proteinExistence type="predicted"/>
<evidence type="ECO:0000313" key="2">
    <source>
        <dbReference type="EMBL" id="OYR14212.1"/>
    </source>
</evidence>
<feature type="signal peptide" evidence="1">
    <location>
        <begin position="1"/>
        <end position="22"/>
    </location>
</feature>
<dbReference type="NCBIfam" id="NF047383">
    <property type="entry name" value="T4SS_eff_BspC"/>
    <property type="match status" value="1"/>
</dbReference>
<dbReference type="RefSeq" id="WP_094576909.1">
    <property type="nucleotide sequence ID" value="NZ_JBHEEL010000001.1"/>
</dbReference>
<name>A0A256FH75_9HYPH</name>
<keyword evidence="1" id="KW-0732">Signal</keyword>
<sequence length="141" mass="14930">MKSTQIILSVIFTLGIAGTAHADAVPKRSKDFTGNYQTLVKDQQASPQVADCIASAYDYVKKSKKYDRLGFTKDDIAAATTNDKSSKFSAKDTSKVSAVISVPGEARNKSGGTQWDTVILRCGITGGKLKAIELAPGKGAK</sequence>
<protein>
    <submittedName>
        <fullName evidence="2">Uncharacterized protein</fullName>
    </submittedName>
</protein>
<evidence type="ECO:0000313" key="3">
    <source>
        <dbReference type="Proteomes" id="UP000216345"/>
    </source>
</evidence>
<organism evidence="2 3">
    <name type="scientific">Brucella rhizosphaerae</name>
    <dbReference type="NCBI Taxonomy" id="571254"/>
    <lineage>
        <taxon>Bacteria</taxon>
        <taxon>Pseudomonadati</taxon>
        <taxon>Pseudomonadota</taxon>
        <taxon>Alphaproteobacteria</taxon>
        <taxon>Hyphomicrobiales</taxon>
        <taxon>Brucellaceae</taxon>
        <taxon>Brucella/Ochrobactrum group</taxon>
        <taxon>Brucella</taxon>
    </lineage>
</organism>
<dbReference type="InterPro" id="IPR059225">
    <property type="entry name" value="BspC"/>
</dbReference>
<accession>A0A256FH75</accession>
<dbReference type="Proteomes" id="UP000216345">
    <property type="component" value="Unassembled WGS sequence"/>
</dbReference>
<dbReference type="NCBIfam" id="NF047384">
    <property type="entry name" value="BspC_dom"/>
    <property type="match status" value="1"/>
</dbReference>
<keyword evidence="3" id="KW-1185">Reference proteome</keyword>
<feature type="chain" id="PRO_5013010709" evidence="1">
    <location>
        <begin position="23"/>
        <end position="141"/>
    </location>
</feature>
<reference evidence="2 3" key="1">
    <citation type="submission" date="2017-07" db="EMBL/GenBank/DDBJ databases">
        <title>Phylogenetic study on the rhizospheric bacterium Ochrobactrum sp. A44.</title>
        <authorList>
            <person name="Krzyzanowska D.M."/>
            <person name="Ossowicki A."/>
            <person name="Rajewska M."/>
            <person name="Maciag T."/>
            <person name="Kaczynski Z."/>
            <person name="Czerwicka M."/>
            <person name="Jafra S."/>
        </authorList>
    </citation>
    <scope>NUCLEOTIDE SEQUENCE [LARGE SCALE GENOMIC DNA]</scope>
    <source>
        <strain evidence="2 3">PR17</strain>
    </source>
</reference>
<dbReference type="OrthoDB" id="8114460at2"/>
<evidence type="ECO:0000256" key="1">
    <source>
        <dbReference type="SAM" id="SignalP"/>
    </source>
</evidence>
<comment type="caution">
    <text evidence="2">The sequence shown here is derived from an EMBL/GenBank/DDBJ whole genome shotgun (WGS) entry which is preliminary data.</text>
</comment>
<gene>
    <name evidence="2" type="ORF">CEV32_0210</name>
</gene>